<accession>A0A2P2QXM5</accession>
<proteinExistence type="predicted"/>
<sequence length="31" mass="3698">MLCNLGLIVPVNLCPHRMLKVPHFFFSFFLY</sequence>
<dbReference type="AlphaFoldDB" id="A0A2P2QXM5"/>
<reference evidence="1" key="1">
    <citation type="submission" date="2018-02" db="EMBL/GenBank/DDBJ databases">
        <title>Rhizophora mucronata_Transcriptome.</title>
        <authorList>
            <person name="Meera S.P."/>
            <person name="Sreeshan A."/>
            <person name="Augustine A."/>
        </authorList>
    </citation>
    <scope>NUCLEOTIDE SEQUENCE</scope>
    <source>
        <tissue evidence="1">Leaf</tissue>
    </source>
</reference>
<evidence type="ECO:0000313" key="1">
    <source>
        <dbReference type="EMBL" id="MBX71718.1"/>
    </source>
</evidence>
<dbReference type="EMBL" id="GGEC01091234">
    <property type="protein sequence ID" value="MBX71718.1"/>
    <property type="molecule type" value="Transcribed_RNA"/>
</dbReference>
<organism evidence="1">
    <name type="scientific">Rhizophora mucronata</name>
    <name type="common">Asiatic mangrove</name>
    <dbReference type="NCBI Taxonomy" id="61149"/>
    <lineage>
        <taxon>Eukaryota</taxon>
        <taxon>Viridiplantae</taxon>
        <taxon>Streptophyta</taxon>
        <taxon>Embryophyta</taxon>
        <taxon>Tracheophyta</taxon>
        <taxon>Spermatophyta</taxon>
        <taxon>Magnoliopsida</taxon>
        <taxon>eudicotyledons</taxon>
        <taxon>Gunneridae</taxon>
        <taxon>Pentapetalae</taxon>
        <taxon>rosids</taxon>
        <taxon>fabids</taxon>
        <taxon>Malpighiales</taxon>
        <taxon>Rhizophoraceae</taxon>
        <taxon>Rhizophora</taxon>
    </lineage>
</organism>
<name>A0A2P2QXM5_RHIMU</name>
<protein>
    <submittedName>
        <fullName evidence="1">Uncharacterized protein</fullName>
    </submittedName>
</protein>